<evidence type="ECO:0000256" key="1">
    <source>
        <dbReference type="ARBA" id="ARBA00022553"/>
    </source>
</evidence>
<dbReference type="GO" id="GO:0000160">
    <property type="term" value="P:phosphorelay signal transduction system"/>
    <property type="evidence" value="ECO:0007669"/>
    <property type="project" value="InterPro"/>
</dbReference>
<sequence>MKKIKILYVDDDPAHILLMCRVLLESNFELVPACSAKDAISILNNSPELKIVISDWVMPEMDGLELVQYVNESYPDKICYMLSGSNRTDKVKNLEEKGFIRKYFPKPVNKEILMKEMDNISSLLNLN</sequence>
<gene>
    <name evidence="4" type="ORF">GM418_18910</name>
</gene>
<dbReference type="SUPFAM" id="SSF52172">
    <property type="entry name" value="CheY-like"/>
    <property type="match status" value="1"/>
</dbReference>
<dbReference type="PANTHER" id="PTHR44591">
    <property type="entry name" value="STRESS RESPONSE REGULATOR PROTEIN 1"/>
    <property type="match status" value="1"/>
</dbReference>
<dbReference type="PROSITE" id="PS50110">
    <property type="entry name" value="RESPONSE_REGULATORY"/>
    <property type="match status" value="1"/>
</dbReference>
<keyword evidence="5" id="KW-1185">Reference proteome</keyword>
<proteinExistence type="predicted"/>
<organism evidence="4 5">
    <name type="scientific">Maribellus comscasis</name>
    <dbReference type="NCBI Taxonomy" id="2681766"/>
    <lineage>
        <taxon>Bacteria</taxon>
        <taxon>Pseudomonadati</taxon>
        <taxon>Bacteroidota</taxon>
        <taxon>Bacteroidia</taxon>
        <taxon>Marinilabiliales</taxon>
        <taxon>Prolixibacteraceae</taxon>
        <taxon>Maribellus</taxon>
    </lineage>
</organism>
<dbReference type="InterPro" id="IPR001789">
    <property type="entry name" value="Sig_transdc_resp-reg_receiver"/>
</dbReference>
<name>A0A6I6JRL4_9BACT</name>
<dbReference type="Pfam" id="PF00072">
    <property type="entry name" value="Response_reg"/>
    <property type="match status" value="1"/>
</dbReference>
<feature type="modified residue" description="4-aspartylphosphate" evidence="2">
    <location>
        <position position="55"/>
    </location>
</feature>
<evidence type="ECO:0000259" key="3">
    <source>
        <dbReference type="PROSITE" id="PS50110"/>
    </source>
</evidence>
<keyword evidence="1 2" id="KW-0597">Phosphoprotein</keyword>
<dbReference type="RefSeq" id="WP_158868808.1">
    <property type="nucleotide sequence ID" value="NZ_CP046401.1"/>
</dbReference>
<accession>A0A6I6JRL4</accession>
<feature type="domain" description="Response regulatory" evidence="3">
    <location>
        <begin position="5"/>
        <end position="121"/>
    </location>
</feature>
<dbReference type="EMBL" id="CP046401">
    <property type="protein sequence ID" value="QGY45665.1"/>
    <property type="molecule type" value="Genomic_DNA"/>
</dbReference>
<evidence type="ECO:0000256" key="2">
    <source>
        <dbReference type="PROSITE-ProRule" id="PRU00169"/>
    </source>
</evidence>
<dbReference type="Proteomes" id="UP000428260">
    <property type="component" value="Chromosome"/>
</dbReference>
<evidence type="ECO:0000313" key="5">
    <source>
        <dbReference type="Proteomes" id="UP000428260"/>
    </source>
</evidence>
<dbReference type="PANTHER" id="PTHR44591:SF3">
    <property type="entry name" value="RESPONSE REGULATORY DOMAIN-CONTAINING PROTEIN"/>
    <property type="match status" value="1"/>
</dbReference>
<dbReference type="SMART" id="SM00448">
    <property type="entry name" value="REC"/>
    <property type="match status" value="1"/>
</dbReference>
<dbReference type="Gene3D" id="3.40.50.2300">
    <property type="match status" value="1"/>
</dbReference>
<reference evidence="4 5" key="1">
    <citation type="submission" date="2019-11" db="EMBL/GenBank/DDBJ databases">
        <authorList>
            <person name="Zheng R.K."/>
            <person name="Sun C.M."/>
        </authorList>
    </citation>
    <scope>NUCLEOTIDE SEQUENCE [LARGE SCALE GENOMIC DNA]</scope>
    <source>
        <strain evidence="4 5">WC007</strain>
    </source>
</reference>
<protein>
    <submittedName>
        <fullName evidence="4">Response regulator</fullName>
    </submittedName>
</protein>
<dbReference type="KEGG" id="mcos:GM418_18910"/>
<evidence type="ECO:0000313" key="4">
    <source>
        <dbReference type="EMBL" id="QGY45665.1"/>
    </source>
</evidence>
<dbReference type="InterPro" id="IPR011006">
    <property type="entry name" value="CheY-like_superfamily"/>
</dbReference>
<dbReference type="AlphaFoldDB" id="A0A6I6JRL4"/>
<dbReference type="InterPro" id="IPR050595">
    <property type="entry name" value="Bact_response_regulator"/>
</dbReference>